<reference evidence="1" key="1">
    <citation type="submission" date="2022-06" db="EMBL/GenBank/DDBJ databases">
        <title>Uncovering the hologenomic basis of an extraordinary plant invasion.</title>
        <authorList>
            <person name="Bieker V.C."/>
            <person name="Martin M.D."/>
            <person name="Gilbert T."/>
            <person name="Hodgins K."/>
            <person name="Battlay P."/>
            <person name="Petersen B."/>
            <person name="Wilson J."/>
        </authorList>
    </citation>
    <scope>NUCLEOTIDE SEQUENCE</scope>
    <source>
        <strain evidence="1">AA19_3_7</strain>
        <tissue evidence="1">Leaf</tissue>
    </source>
</reference>
<organism evidence="1 2">
    <name type="scientific">Ambrosia artemisiifolia</name>
    <name type="common">Common ragweed</name>
    <dbReference type="NCBI Taxonomy" id="4212"/>
    <lineage>
        <taxon>Eukaryota</taxon>
        <taxon>Viridiplantae</taxon>
        <taxon>Streptophyta</taxon>
        <taxon>Embryophyta</taxon>
        <taxon>Tracheophyta</taxon>
        <taxon>Spermatophyta</taxon>
        <taxon>Magnoliopsida</taxon>
        <taxon>eudicotyledons</taxon>
        <taxon>Gunneridae</taxon>
        <taxon>Pentapetalae</taxon>
        <taxon>asterids</taxon>
        <taxon>campanulids</taxon>
        <taxon>Asterales</taxon>
        <taxon>Asteraceae</taxon>
        <taxon>Asteroideae</taxon>
        <taxon>Heliantheae alliance</taxon>
        <taxon>Heliantheae</taxon>
        <taxon>Ambrosia</taxon>
    </lineage>
</organism>
<sequence length="54" mass="5942">MNNNKEPRSVRKQGCGGFELCVGEIVALWWVRMVVRRETVVVEGDDGGGFGFGV</sequence>
<evidence type="ECO:0000313" key="2">
    <source>
        <dbReference type="Proteomes" id="UP001206925"/>
    </source>
</evidence>
<proteinExistence type="predicted"/>
<dbReference type="AlphaFoldDB" id="A0AAD5CI39"/>
<dbReference type="EMBL" id="JAMZMK010008234">
    <property type="protein sequence ID" value="KAI7741245.1"/>
    <property type="molecule type" value="Genomic_DNA"/>
</dbReference>
<keyword evidence="2" id="KW-1185">Reference proteome</keyword>
<accession>A0AAD5CI39</accession>
<comment type="caution">
    <text evidence="1">The sequence shown here is derived from an EMBL/GenBank/DDBJ whole genome shotgun (WGS) entry which is preliminary data.</text>
</comment>
<protein>
    <submittedName>
        <fullName evidence="1">Uncharacterized protein</fullName>
    </submittedName>
</protein>
<dbReference type="Proteomes" id="UP001206925">
    <property type="component" value="Unassembled WGS sequence"/>
</dbReference>
<gene>
    <name evidence="1" type="ORF">M8C21_023855</name>
</gene>
<evidence type="ECO:0000313" key="1">
    <source>
        <dbReference type="EMBL" id="KAI7741245.1"/>
    </source>
</evidence>
<name>A0AAD5CI39_AMBAR</name>